<dbReference type="Pfam" id="PF10211">
    <property type="entry name" value="Ax_dynein_light"/>
    <property type="match status" value="1"/>
</dbReference>
<evidence type="ECO:0000256" key="6">
    <source>
        <dbReference type="SAM" id="MobiDB-lite"/>
    </source>
</evidence>
<sequence length="243" mass="28392">MIEGRPRESLVQYENPIEISGGNDMGDPFKKSFGAKKQQLPPLDTKPSSEDILNAILPPREWVENGKHYIQYVSHTPATRVDVARLREMLDQKLMERQARESGICPVREELFSQCFDEIIRQVTLSEPERGLLLLRVRDEIKMTIAAYQTLYQSSVTFAMRKQLQAEHGKADLEKTIEQLEHKKTKLENKVSELKSKIEAIDKRNRERKEVEAKKREQEVEFLKYQEQHLAKFLKNVSEKQKN</sequence>
<accession>A0A7S3FSW5</accession>
<dbReference type="PANTHER" id="PTHR13183">
    <property type="entry name" value="AXONEMAL INNER ARM DYNEIN LIGHT CHAIN 28"/>
    <property type="match status" value="1"/>
</dbReference>
<dbReference type="EMBL" id="HBIA01001871">
    <property type="protein sequence ID" value="CAE0229219.1"/>
    <property type="molecule type" value="Transcribed_RNA"/>
</dbReference>
<protein>
    <submittedName>
        <fullName evidence="7">Uncharacterized protein</fullName>
    </submittedName>
</protein>
<dbReference type="AlphaFoldDB" id="A0A7S3FSW5"/>
<dbReference type="GO" id="GO:0030286">
    <property type="term" value="C:dynein complex"/>
    <property type="evidence" value="ECO:0007669"/>
    <property type="project" value="UniProtKB-KW"/>
</dbReference>
<dbReference type="PANTHER" id="PTHR13183:SF0">
    <property type="entry name" value="AXONEMAL DYNEIN LIGHT INTERMEDIATE POLYPEPTIDE 1"/>
    <property type="match status" value="1"/>
</dbReference>
<evidence type="ECO:0000313" key="7">
    <source>
        <dbReference type="EMBL" id="CAE0229219.1"/>
    </source>
</evidence>
<feature type="region of interest" description="Disordered" evidence="6">
    <location>
        <begin position="16"/>
        <end position="45"/>
    </location>
</feature>
<evidence type="ECO:0000256" key="4">
    <source>
        <dbReference type="ARBA" id="ARBA00038114"/>
    </source>
</evidence>
<keyword evidence="1" id="KW-0243">Dynein</keyword>
<organism evidence="7">
    <name type="scientific">Strombidium rassoulzadegani</name>
    <dbReference type="NCBI Taxonomy" id="1082188"/>
    <lineage>
        <taxon>Eukaryota</taxon>
        <taxon>Sar</taxon>
        <taxon>Alveolata</taxon>
        <taxon>Ciliophora</taxon>
        <taxon>Intramacronucleata</taxon>
        <taxon>Spirotrichea</taxon>
        <taxon>Oligotrichia</taxon>
        <taxon>Strombidiidae</taxon>
        <taxon>Strombidium</taxon>
    </lineage>
</organism>
<comment type="similarity">
    <text evidence="4">Belongs to the inner dynein arm light chain family.</text>
</comment>
<evidence type="ECO:0000256" key="1">
    <source>
        <dbReference type="ARBA" id="ARBA00023017"/>
    </source>
</evidence>
<evidence type="ECO:0000256" key="3">
    <source>
        <dbReference type="ARBA" id="ARBA00023175"/>
    </source>
</evidence>
<keyword evidence="3" id="KW-0505">Motor protein</keyword>
<gene>
    <name evidence="7" type="ORF">SRAS04492_LOCUS1003</name>
</gene>
<dbReference type="InterPro" id="IPR019347">
    <property type="entry name" value="Axonemal_dynein_light_chain"/>
</dbReference>
<dbReference type="GO" id="GO:0045504">
    <property type="term" value="F:dynein heavy chain binding"/>
    <property type="evidence" value="ECO:0007669"/>
    <property type="project" value="TreeGrafter"/>
</dbReference>
<feature type="coiled-coil region" evidence="5">
    <location>
        <begin position="163"/>
        <end position="228"/>
    </location>
</feature>
<evidence type="ECO:0000256" key="2">
    <source>
        <dbReference type="ARBA" id="ARBA00023054"/>
    </source>
</evidence>
<keyword evidence="2 5" id="KW-0175">Coiled coil</keyword>
<reference evidence="7" key="1">
    <citation type="submission" date="2021-01" db="EMBL/GenBank/DDBJ databases">
        <authorList>
            <person name="Corre E."/>
            <person name="Pelletier E."/>
            <person name="Niang G."/>
            <person name="Scheremetjew M."/>
            <person name="Finn R."/>
            <person name="Kale V."/>
            <person name="Holt S."/>
            <person name="Cochrane G."/>
            <person name="Meng A."/>
            <person name="Brown T."/>
            <person name="Cohen L."/>
        </authorList>
    </citation>
    <scope>NUCLEOTIDE SEQUENCE</scope>
    <source>
        <strain evidence="7">Ras09</strain>
    </source>
</reference>
<dbReference type="GO" id="GO:0005930">
    <property type="term" value="C:axoneme"/>
    <property type="evidence" value="ECO:0007669"/>
    <property type="project" value="TreeGrafter"/>
</dbReference>
<evidence type="ECO:0000256" key="5">
    <source>
        <dbReference type="SAM" id="Coils"/>
    </source>
</evidence>
<proteinExistence type="inferred from homology"/>
<name>A0A7S3FSW5_9SPIT</name>